<feature type="non-terminal residue" evidence="2">
    <location>
        <position position="1"/>
    </location>
</feature>
<name>A0A2J8S852_PONAB</name>
<accession>A0A2J8S852</accession>
<gene>
    <name evidence="2" type="ORF">CR201_G0045644</name>
</gene>
<reference evidence="2" key="1">
    <citation type="submission" date="2017-12" db="EMBL/GenBank/DDBJ databases">
        <title>High-resolution comparative analysis of great ape genomes.</title>
        <authorList>
            <person name="Pollen A."/>
            <person name="Hastie A."/>
            <person name="Hormozdiari F."/>
            <person name="Dougherty M."/>
            <person name="Liu R."/>
            <person name="Chaisson M."/>
            <person name="Hoppe E."/>
            <person name="Hill C."/>
            <person name="Pang A."/>
            <person name="Hillier L."/>
            <person name="Baker C."/>
            <person name="Armstrong J."/>
            <person name="Shendure J."/>
            <person name="Paten B."/>
            <person name="Wilson R."/>
            <person name="Chao H."/>
            <person name="Schneider V."/>
            <person name="Ventura M."/>
            <person name="Kronenberg Z."/>
            <person name="Murali S."/>
            <person name="Gordon D."/>
            <person name="Cantsilieris S."/>
            <person name="Munson K."/>
            <person name="Nelson B."/>
            <person name="Raja A."/>
            <person name="Underwood J."/>
            <person name="Diekhans M."/>
            <person name="Fiddes I."/>
            <person name="Haussler D."/>
            <person name="Eichler E."/>
        </authorList>
    </citation>
    <scope>NUCLEOTIDE SEQUENCE [LARGE SCALE GENOMIC DNA]</scope>
    <source>
        <strain evidence="2">Susie</strain>
    </source>
</reference>
<dbReference type="EMBL" id="NDHI03003602">
    <property type="protein sequence ID" value="PNJ16948.1"/>
    <property type="molecule type" value="Genomic_DNA"/>
</dbReference>
<proteinExistence type="predicted"/>
<evidence type="ECO:0000256" key="1">
    <source>
        <dbReference type="SAM" id="MobiDB-lite"/>
    </source>
</evidence>
<dbReference type="AlphaFoldDB" id="A0A2J8S852"/>
<sequence>ARGAAAGAAAVARGTQEAGVAGGGAVVRTMWPTGRHVAHRGWRGRRTRALAMAGEPAPVGFPRMRSESAQPPLGAHGGALL</sequence>
<comment type="caution">
    <text evidence="2">The sequence shown here is derived from an EMBL/GenBank/DDBJ whole genome shotgun (WGS) entry which is preliminary data.</text>
</comment>
<protein>
    <submittedName>
        <fullName evidence="2">PRSS21 isoform 3</fullName>
    </submittedName>
</protein>
<organism evidence="2">
    <name type="scientific">Pongo abelii</name>
    <name type="common">Sumatran orangutan</name>
    <name type="synonym">Pongo pygmaeus abelii</name>
    <dbReference type="NCBI Taxonomy" id="9601"/>
    <lineage>
        <taxon>Eukaryota</taxon>
        <taxon>Metazoa</taxon>
        <taxon>Chordata</taxon>
        <taxon>Craniata</taxon>
        <taxon>Vertebrata</taxon>
        <taxon>Euteleostomi</taxon>
        <taxon>Mammalia</taxon>
        <taxon>Eutheria</taxon>
        <taxon>Euarchontoglires</taxon>
        <taxon>Primates</taxon>
        <taxon>Haplorrhini</taxon>
        <taxon>Catarrhini</taxon>
        <taxon>Hominidae</taxon>
        <taxon>Pongo</taxon>
    </lineage>
</organism>
<feature type="region of interest" description="Disordered" evidence="1">
    <location>
        <begin position="56"/>
        <end position="81"/>
    </location>
</feature>
<evidence type="ECO:0000313" key="2">
    <source>
        <dbReference type="EMBL" id="PNJ16948.1"/>
    </source>
</evidence>